<comment type="caution">
    <text evidence="1">The sequence shown here is derived from an EMBL/GenBank/DDBJ whole genome shotgun (WGS) entry which is preliminary data.</text>
</comment>
<organism evidence="1 2">
    <name type="scientific">Zestosphaera tikiterensis</name>
    <dbReference type="NCBI Taxonomy" id="1973259"/>
    <lineage>
        <taxon>Archaea</taxon>
        <taxon>Thermoproteota</taxon>
        <taxon>Thermoprotei</taxon>
        <taxon>Desulfurococcales</taxon>
        <taxon>Desulfurococcaceae</taxon>
        <taxon>Zestosphaera</taxon>
    </lineage>
</organism>
<protein>
    <recommendedName>
        <fullName evidence="3">RCK C-terminal domain-containing protein</fullName>
    </recommendedName>
</protein>
<evidence type="ECO:0008006" key="3">
    <source>
        <dbReference type="Google" id="ProtNLM"/>
    </source>
</evidence>
<accession>A0A2R7Y4G4</accession>
<evidence type="ECO:0000313" key="2">
    <source>
        <dbReference type="Proteomes" id="UP000244093"/>
    </source>
</evidence>
<name>A0A2R7Y4G4_9CREN</name>
<reference evidence="1 2" key="1">
    <citation type="journal article" date="2018" name="Syst. Appl. Microbiol.">
        <title>A new symbiotic nanoarchaeote (Candidatus Nanoclepta minutus) and its host (Zestosphaera tikiterensis gen. nov., sp. nov.) from a New Zealand hot spring.</title>
        <authorList>
            <person name="St John E."/>
            <person name="Liu Y."/>
            <person name="Podar M."/>
            <person name="Stott M.B."/>
            <person name="Meneghin J."/>
            <person name="Chen Z."/>
            <person name="Lagutin K."/>
            <person name="Mitchell K."/>
            <person name="Reysenbach A.L."/>
        </authorList>
    </citation>
    <scope>NUCLEOTIDE SEQUENCE [LARGE SCALE GENOMIC DNA]</scope>
    <source>
        <strain evidence="1">NZ3</strain>
    </source>
</reference>
<dbReference type="AlphaFoldDB" id="A0A2R7Y4G4"/>
<dbReference type="Gene3D" id="3.40.50.720">
    <property type="entry name" value="NAD(P)-binding Rossmann-like Domain"/>
    <property type="match status" value="1"/>
</dbReference>
<dbReference type="EMBL" id="NBVN01000004">
    <property type="protein sequence ID" value="PUA32269.1"/>
    <property type="molecule type" value="Genomic_DNA"/>
</dbReference>
<proteinExistence type="predicted"/>
<dbReference type="Proteomes" id="UP000244093">
    <property type="component" value="Unassembled WGS sequence"/>
</dbReference>
<evidence type="ECO:0000313" key="1">
    <source>
        <dbReference type="EMBL" id="PUA32269.1"/>
    </source>
</evidence>
<sequence>MRVAVVVSDRFGRTVVELARRIKTPTAFHIFSPDSGVESVAKEVNAVFKKVGSVEELYVYEELRICDVGIVALNEDSESIVAARILKAVGVPLVFIVINASVNRDLAIKEGLRYVIGLDEYVVGNLLPAMSLDSWVLVRIVEFIDFGVAMYRLWKKGTLGVKIGDLNALLKDRPVKLLVFNKVGRVVVEEDYVLEQGDILVVVGKHSELPKYVDLINKALLKYEEITADRYSGMFKTMPRTAGG</sequence>
<gene>
    <name evidence="1" type="ORF">B7O98_06275</name>
</gene>